<dbReference type="KEGG" id="hse:Hsero_0503"/>
<dbReference type="OrthoDB" id="6953235at2"/>
<protein>
    <submittedName>
        <fullName evidence="1">Uncharacterized protein</fullName>
    </submittedName>
</protein>
<reference evidence="1 2" key="1">
    <citation type="submission" date="2010-04" db="EMBL/GenBank/DDBJ databases">
        <title>The genome of Herbaspirillum seropedicae SmR1, an endophytic, nitrogen-fixing, plant-growth promoting beta-Proteobacteria.</title>
        <authorList>
            <person name="Pedrosa F.O."/>
            <person name="Monteiro R.A."/>
            <person name="Wassem R."/>
            <person name="Cruz L.M."/>
            <person name="Ayub R.A."/>
            <person name="Colauto N.B."/>
            <person name="Fernandez M.A."/>
            <person name="Fungaro M.H.P."/>
            <person name="Grisard E.C."/>
            <person name="Hungria M."/>
            <person name="Madeira H.M.F."/>
            <person name="Nodari R.O."/>
            <person name="Osaku C.A."/>
            <person name="Petzl-Erler M.L."/>
            <person name="Terenzi H."/>
            <person name="Vieira L.G.E."/>
            <person name="Almeida M.I.M."/>
            <person name="Alves L.R."/>
            <person name="Arantes O.M.N."/>
            <person name="Balsanelli E."/>
            <person name="Barcellos F.G."/>
            <person name="Baura V.A."/>
            <person name="Binde D.R."/>
            <person name="Campo R.J."/>
            <person name="Chubatsu L.S."/>
            <person name="Chueire L.M.O."/>
            <person name="Ciferri R.R."/>
            <person name="Correa L.C."/>
            <person name="da Conceicao Silva J.L."/>
            <person name="Dabul A.N.G."/>
            <person name="Dambros B.P."/>
            <person name="Faoro H."/>
            <person name="Favetti A."/>
            <person name="Friedermann G."/>
            <person name="Furlaneto M.C."/>
            <person name="Gasques L.S."/>
            <person name="Gimenes C.C.T."/>
            <person name="Gioppo N.M.R."/>
            <person name="Glienke-Blanco C."/>
            <person name="Godoy L.P."/>
            <person name="Guerra M.P."/>
            <person name="Karp S."/>
            <person name="Kava-Cordeiro V."/>
            <person name="Margarido V.P."/>
            <person name="Mathioni S.M."/>
            <person name="Menck-Soares M.A."/>
            <person name="Murace N.K."/>
            <person name="Nicolas M.F."/>
            <person name="Oliveira C.E.C."/>
            <person name="Pagnan N.A.B."/>
            <person name="Pamphile J.A."/>
            <person name="Patussi E.V."/>
            <person name="Pereira L.F.P."/>
            <person name="Pereira-Ferrari L."/>
            <person name="Pinto F.G.S."/>
            <person name="Precoma C."/>
            <person name="Prioli A.J."/>
            <person name="Prioli S.M.A.P."/>
            <person name="Raittz R.T."/>
            <person name="Ramos H.J.O."/>
            <person name="Ribeiro E.M.S.F."/>
            <person name="Rigo L.U."/>
            <person name="Rocha C.L.M.S.C."/>
            <person name="Rocha S.N."/>
            <person name="Santos K."/>
            <person name="Satori D."/>
            <person name="Silva A.G."/>
            <person name="Simao R.C.G."/>
            <person name="Soares M.A.M."/>
            <person name="Souza E.M."/>
            <person name="Steffens M.B.R."/>
            <person name="Steindel M."/>
            <person name="Tadra-Sfeir M.Z."/>
            <person name="Takahashi E.K."/>
            <person name="Torres R.A."/>
            <person name="Valle J.S."/>
            <person name="Vernal J.I."/>
            <person name="Vilas-Boas L.A."/>
            <person name="Watanabe M.A.E."/>
            <person name="Weiss V.A."/>
            <person name="Yates M.A."/>
            <person name="Souza E.M."/>
        </authorList>
    </citation>
    <scope>NUCLEOTIDE SEQUENCE [LARGE SCALE GENOMIC DNA]</scope>
    <source>
        <strain evidence="1 2">SmR1</strain>
    </source>
</reference>
<organism evidence="1 2">
    <name type="scientific">Herbaspirillum seropedicae (strain SmR1)</name>
    <dbReference type="NCBI Taxonomy" id="757424"/>
    <lineage>
        <taxon>Bacteria</taxon>
        <taxon>Pseudomonadati</taxon>
        <taxon>Pseudomonadota</taxon>
        <taxon>Betaproteobacteria</taxon>
        <taxon>Burkholderiales</taxon>
        <taxon>Oxalobacteraceae</taxon>
        <taxon>Herbaspirillum</taxon>
    </lineage>
</organism>
<dbReference type="AlphaFoldDB" id="D8IXE7"/>
<name>D8IXE7_HERSS</name>
<evidence type="ECO:0000313" key="1">
    <source>
        <dbReference type="EMBL" id="ADJ62022.1"/>
    </source>
</evidence>
<dbReference type="GeneID" id="29391206"/>
<dbReference type="EMBL" id="CP002039">
    <property type="protein sequence ID" value="ADJ62022.1"/>
    <property type="molecule type" value="Genomic_DNA"/>
</dbReference>
<keyword evidence="2" id="KW-1185">Reference proteome</keyword>
<dbReference type="Proteomes" id="UP000000329">
    <property type="component" value="Chromosome"/>
</dbReference>
<dbReference type="eggNOG" id="ENOG50338A5">
    <property type="taxonomic scope" value="Bacteria"/>
</dbReference>
<evidence type="ECO:0000313" key="2">
    <source>
        <dbReference type="Proteomes" id="UP000000329"/>
    </source>
</evidence>
<sequence length="265" mass="29510">MSLHEQYIFPLQPHLPPPDWPALDALLLEKGFVISPRGSDVPAWALNELRHRLCQALDCQLVWREGAQTTGDVLRDYVGAGTLPEGLPIRDDMTMAETLQLLARHDICSLIKEKSDHCTWHSPAYKLGPAAVALLSEEGARYYEEAPDRFHLTLLAYDGPHPSVCVGENLEPPCLPGSDEPLAALPPFESHVDFIGAAFEDPGAQWYCEQTGQNYHLLDLDWQYSLGFGFRMIRLQGMDQDSTMRLAQAIGELVGQPMGCSHLHL</sequence>
<proteinExistence type="predicted"/>
<gene>
    <name evidence="1" type="ordered locus">Hsero_0503</name>
</gene>
<accession>D8IXE7</accession>
<dbReference type="HOGENOM" id="CLU_1045504_0_0_4"/>
<dbReference type="RefSeq" id="WP_013232540.1">
    <property type="nucleotide sequence ID" value="NC_014323.1"/>
</dbReference>